<feature type="transmembrane region" description="Helical" evidence="6">
    <location>
        <begin position="345"/>
        <end position="365"/>
    </location>
</feature>
<evidence type="ECO:0000256" key="4">
    <source>
        <dbReference type="ARBA" id="ARBA00022989"/>
    </source>
</evidence>
<feature type="transmembrane region" description="Helical" evidence="6">
    <location>
        <begin position="12"/>
        <end position="30"/>
    </location>
</feature>
<dbReference type="AlphaFoldDB" id="A0A495RBA2"/>
<evidence type="ECO:0000313" key="8">
    <source>
        <dbReference type="Proteomes" id="UP000278542"/>
    </source>
</evidence>
<feature type="transmembrane region" description="Helical" evidence="6">
    <location>
        <begin position="468"/>
        <end position="488"/>
    </location>
</feature>
<comment type="subcellular location">
    <subcellularLocation>
        <location evidence="1">Cell membrane</location>
        <topology evidence="1">Multi-pass membrane protein</topology>
    </subcellularLocation>
</comment>
<accession>A0A495RBA2</accession>
<dbReference type="GO" id="GO:0005886">
    <property type="term" value="C:plasma membrane"/>
    <property type="evidence" value="ECO:0007669"/>
    <property type="project" value="UniProtKB-SubCell"/>
</dbReference>
<feature type="transmembrane region" description="Helical" evidence="6">
    <location>
        <begin position="85"/>
        <end position="108"/>
    </location>
</feature>
<dbReference type="EMBL" id="RBWY01000004">
    <property type="protein sequence ID" value="RKS84695.1"/>
    <property type="molecule type" value="Genomic_DNA"/>
</dbReference>
<reference evidence="7 8" key="1">
    <citation type="submission" date="2018-10" db="EMBL/GenBank/DDBJ databases">
        <title>Genomic Encyclopedia of Type Strains, Phase IV (KMG-IV): sequencing the most valuable type-strain genomes for metagenomic binning, comparative biology and taxonomic classification.</title>
        <authorList>
            <person name="Goeker M."/>
        </authorList>
    </citation>
    <scope>NUCLEOTIDE SEQUENCE [LARGE SCALE GENOMIC DNA]</scope>
    <source>
        <strain evidence="7 8">DSM 22228</strain>
    </source>
</reference>
<sequence>MSIDSSRIVNNTFILYGRMVCSVGIILYTTRIVLNALGATDYGIFELIAGLITMLSFLNTAMTVSTQRYLSYHLGKDNEKAQKQVFGNSLILHLLIAVFFIIGLNIVGLFLFDEVLNIPTSRINAAKYIYLFMSVSVFFSVLSVPFIAVLNARENMLSISIIYLLEVLLKLIIAILLLFISSDRLILYGLAMASISFASLLLYVAYCLEKYSECNLLVLKYFDKKMFHNLASFAGWNLVGALCGVAKVQGIAVILNIFYGTVINAAYGIANQISSQMTFLSLSMLRAINPQIMKHEGAGNREQMLKLSLSACKFGFLLFSSLSIPCLFEMKALLLFWLGSIPKNTVMFSSLLVITIMISQVSIGLQSAIQAIGKIKLYQSIVGGILLLNIPISVCILYFDLPIYYIFASMIIMEIIALIFRLTFLKNIAKLSMLRYLNDVLFRCTMPILFSIIVCYISVSFLDFSYRFIFTILISMSFFALTSYLYGLDQNEQLFIKRKFKRVMNK</sequence>
<feature type="transmembrane region" description="Helical" evidence="6">
    <location>
        <begin position="161"/>
        <end position="180"/>
    </location>
</feature>
<keyword evidence="4 6" id="KW-1133">Transmembrane helix</keyword>
<dbReference type="PANTHER" id="PTHR30250">
    <property type="entry name" value="PST FAMILY PREDICTED COLANIC ACID TRANSPORTER"/>
    <property type="match status" value="1"/>
</dbReference>
<feature type="transmembrane region" description="Helical" evidence="6">
    <location>
        <begin position="128"/>
        <end position="149"/>
    </location>
</feature>
<dbReference type="PANTHER" id="PTHR30250:SF26">
    <property type="entry name" value="PSMA PROTEIN"/>
    <property type="match status" value="1"/>
</dbReference>
<evidence type="ECO:0000256" key="6">
    <source>
        <dbReference type="SAM" id="Phobius"/>
    </source>
</evidence>
<evidence type="ECO:0000256" key="5">
    <source>
        <dbReference type="ARBA" id="ARBA00023136"/>
    </source>
</evidence>
<feature type="transmembrane region" description="Helical" evidence="6">
    <location>
        <begin position="314"/>
        <end position="339"/>
    </location>
</feature>
<organism evidence="7 8">
    <name type="scientific">Orbus hercynius</name>
    <dbReference type="NCBI Taxonomy" id="593135"/>
    <lineage>
        <taxon>Bacteria</taxon>
        <taxon>Pseudomonadati</taxon>
        <taxon>Pseudomonadota</taxon>
        <taxon>Gammaproteobacteria</taxon>
        <taxon>Orbales</taxon>
        <taxon>Orbaceae</taxon>
        <taxon>Orbus</taxon>
    </lineage>
</organism>
<evidence type="ECO:0000256" key="1">
    <source>
        <dbReference type="ARBA" id="ARBA00004651"/>
    </source>
</evidence>
<evidence type="ECO:0000256" key="3">
    <source>
        <dbReference type="ARBA" id="ARBA00022692"/>
    </source>
</evidence>
<feature type="transmembrane region" description="Helical" evidence="6">
    <location>
        <begin position="229"/>
        <end position="259"/>
    </location>
</feature>
<dbReference type="InterPro" id="IPR050833">
    <property type="entry name" value="Poly_Biosynth_Transport"/>
</dbReference>
<feature type="transmembrane region" description="Helical" evidence="6">
    <location>
        <begin position="440"/>
        <end position="462"/>
    </location>
</feature>
<evidence type="ECO:0000256" key="2">
    <source>
        <dbReference type="ARBA" id="ARBA00022475"/>
    </source>
</evidence>
<feature type="transmembrane region" description="Helical" evidence="6">
    <location>
        <begin position="377"/>
        <end position="399"/>
    </location>
</feature>
<comment type="caution">
    <text evidence="7">The sequence shown here is derived from an EMBL/GenBank/DDBJ whole genome shotgun (WGS) entry which is preliminary data.</text>
</comment>
<keyword evidence="2" id="KW-1003">Cell membrane</keyword>
<keyword evidence="5 6" id="KW-0472">Membrane</keyword>
<dbReference type="Proteomes" id="UP000278542">
    <property type="component" value="Unassembled WGS sequence"/>
</dbReference>
<keyword evidence="8" id="KW-1185">Reference proteome</keyword>
<dbReference type="RefSeq" id="WP_121145546.1">
    <property type="nucleotide sequence ID" value="NZ_RBWY01000004.1"/>
</dbReference>
<evidence type="ECO:0000313" key="7">
    <source>
        <dbReference type="EMBL" id="RKS84695.1"/>
    </source>
</evidence>
<name>A0A495RBA2_9GAMM</name>
<gene>
    <name evidence="7" type="ORF">DES39_1909</name>
</gene>
<keyword evidence="3 6" id="KW-0812">Transmembrane</keyword>
<feature type="transmembrane region" description="Helical" evidence="6">
    <location>
        <begin position="186"/>
        <end position="208"/>
    </location>
</feature>
<feature type="transmembrane region" description="Helical" evidence="6">
    <location>
        <begin position="42"/>
        <end position="64"/>
    </location>
</feature>
<feature type="transmembrane region" description="Helical" evidence="6">
    <location>
        <begin position="405"/>
        <end position="428"/>
    </location>
</feature>
<proteinExistence type="predicted"/>
<protein>
    <submittedName>
        <fullName evidence="7">Na+-driven multidrug efflux pump</fullName>
    </submittedName>
</protein>
<dbReference type="OrthoDB" id="5365632at2"/>